<dbReference type="EMBL" id="BARU01040457">
    <property type="protein sequence ID" value="GAH77987.1"/>
    <property type="molecule type" value="Genomic_DNA"/>
</dbReference>
<keyword evidence="1" id="KW-1133">Transmembrane helix</keyword>
<name>X1I8J3_9ZZZZ</name>
<dbReference type="AlphaFoldDB" id="X1I8J3"/>
<keyword evidence="1" id="KW-0472">Membrane</keyword>
<evidence type="ECO:0000313" key="2">
    <source>
        <dbReference type="EMBL" id="GAH77987.1"/>
    </source>
</evidence>
<protein>
    <submittedName>
        <fullName evidence="2">Uncharacterized protein</fullName>
    </submittedName>
</protein>
<organism evidence="2">
    <name type="scientific">marine sediment metagenome</name>
    <dbReference type="NCBI Taxonomy" id="412755"/>
    <lineage>
        <taxon>unclassified sequences</taxon>
        <taxon>metagenomes</taxon>
        <taxon>ecological metagenomes</taxon>
    </lineage>
</organism>
<comment type="caution">
    <text evidence="2">The sequence shown here is derived from an EMBL/GenBank/DDBJ whole genome shotgun (WGS) entry which is preliminary data.</text>
</comment>
<proteinExistence type="predicted"/>
<feature type="non-terminal residue" evidence="2">
    <location>
        <position position="1"/>
    </location>
</feature>
<accession>X1I8J3</accession>
<sequence>ATSSFGFLTSDAGSSLFLNILLYKFEIEELSFEEKFLKFSFRLLKNFILNKLFIILGGFVSKLLKQRKQKILTSNISIIRKTIIHFFKKYLP</sequence>
<gene>
    <name evidence="2" type="ORF">S03H2_62544</name>
</gene>
<keyword evidence="1" id="KW-0812">Transmembrane</keyword>
<feature type="transmembrane region" description="Helical" evidence="1">
    <location>
        <begin position="47"/>
        <end position="64"/>
    </location>
</feature>
<reference evidence="2" key="1">
    <citation type="journal article" date="2014" name="Front. Microbiol.">
        <title>High frequency of phylogenetically diverse reductive dehalogenase-homologous genes in deep subseafloor sedimentary metagenomes.</title>
        <authorList>
            <person name="Kawai M."/>
            <person name="Futagami T."/>
            <person name="Toyoda A."/>
            <person name="Takaki Y."/>
            <person name="Nishi S."/>
            <person name="Hori S."/>
            <person name="Arai W."/>
            <person name="Tsubouchi T."/>
            <person name="Morono Y."/>
            <person name="Uchiyama I."/>
            <person name="Ito T."/>
            <person name="Fujiyama A."/>
            <person name="Inagaki F."/>
            <person name="Takami H."/>
        </authorList>
    </citation>
    <scope>NUCLEOTIDE SEQUENCE</scope>
    <source>
        <strain evidence="2">Expedition CK06-06</strain>
    </source>
</reference>
<evidence type="ECO:0000256" key="1">
    <source>
        <dbReference type="SAM" id="Phobius"/>
    </source>
</evidence>